<feature type="transmembrane region" description="Helical" evidence="1">
    <location>
        <begin position="392"/>
        <end position="418"/>
    </location>
</feature>
<dbReference type="Proteomes" id="UP000663868">
    <property type="component" value="Unassembled WGS sequence"/>
</dbReference>
<dbReference type="EMBL" id="CAJOBB010004367">
    <property type="protein sequence ID" value="CAF4085871.1"/>
    <property type="molecule type" value="Genomic_DNA"/>
</dbReference>
<comment type="caution">
    <text evidence="2">The sequence shown here is derived from an EMBL/GenBank/DDBJ whole genome shotgun (WGS) entry which is preliminary data.</text>
</comment>
<dbReference type="AlphaFoldDB" id="A0A819TS20"/>
<keyword evidence="1" id="KW-0812">Transmembrane</keyword>
<reference evidence="2" key="1">
    <citation type="submission" date="2021-02" db="EMBL/GenBank/DDBJ databases">
        <authorList>
            <person name="Nowell W R."/>
        </authorList>
    </citation>
    <scope>NUCLEOTIDE SEQUENCE</scope>
</reference>
<accession>A0A819TS20</accession>
<evidence type="ECO:0000313" key="3">
    <source>
        <dbReference type="Proteomes" id="UP000663868"/>
    </source>
</evidence>
<proteinExistence type="predicted"/>
<keyword evidence="1" id="KW-1133">Transmembrane helix</keyword>
<keyword evidence="1" id="KW-0472">Membrane</keyword>
<protein>
    <submittedName>
        <fullName evidence="2">Uncharacterized protein</fullName>
    </submittedName>
</protein>
<sequence length="905" mass="103226">MIGLIRRCGKFCKEFNVFETDATDTNSIDIQRWATRIYIFLLLFSISGLLLDRGLRVETQLVEVENPSSELYVKLQETHSDISCLCSKVSVSYGSFIESNLVYESVCSSGFVSQTWIEMLVNDITTQGHPGDFRASASLIFQVLQGLCIRAKSMLDVDIQSFYDTKFISNYLVKEDKFNTSTEKVIGEFLNNSYTNFDHSMSILSSFMHGNLLVPGIGTTAITFLQTLDGSSYYSAVIPRNYMSSQFPFGCMCDHNDTCSIASGFYNSTVFDNLVISYWDNEADVSFIMKNWFVSCSALNSLLMSSFEESFLFNQTALNLIGMYYSWSSNSVLPDALNLNESNKTNETKSTFSDLLQTLFVKEQLHNINYSLYYAQCKPQSCSYSAPKKASFLYLLILFLSLYGGLSVPLQFIVPYIVTLLMRRLRRTTETRADTDVSAMTEASKSLRERVQKIKSSIWHSLIELNLFQSSIRRQQTDIKQQRYSTRIYIICLVIALVSLIFYTILIVQTELIQINNPSLETTRHLYLQNEFNSSLQCPCTSINVPYEELVTLQPSYHQMCLNPSLLLGWEAMVRALRETGDVYVQREDFRSSYEFFYLLNQLCQLSNDTIVSSLETFNQTQLVTSYLLSDDLFTSQMNSIVKQLQSDLPETFFRFFQLVRNITYANQIFAFINNVQYELIDLPLTKVSFSINGFQGINGNSSYTCSCANDINCNAKMRLYSLSDSLLLNFTVPGLYIACTMYESLLQSTFECFYDDQDCLMTIINFYATPWVNLQDFSLLNSSIPSRFPRNSSINSISSELFIEFWNQSLNYPSYFAHCQPKSCSYTILQRNNLITTITIIIGLIGGLSASLRIIVPVVVTIYFYLIGRRQNQSVVSEPTGEFRSVVMIFDITRCGLSIPILNV</sequence>
<organism evidence="2 3">
    <name type="scientific">Adineta steineri</name>
    <dbReference type="NCBI Taxonomy" id="433720"/>
    <lineage>
        <taxon>Eukaryota</taxon>
        <taxon>Metazoa</taxon>
        <taxon>Spiralia</taxon>
        <taxon>Gnathifera</taxon>
        <taxon>Rotifera</taxon>
        <taxon>Eurotatoria</taxon>
        <taxon>Bdelloidea</taxon>
        <taxon>Adinetida</taxon>
        <taxon>Adinetidae</taxon>
        <taxon>Adineta</taxon>
    </lineage>
</organism>
<feature type="transmembrane region" description="Helical" evidence="1">
    <location>
        <begin position="835"/>
        <end position="868"/>
    </location>
</feature>
<evidence type="ECO:0000256" key="1">
    <source>
        <dbReference type="SAM" id="Phobius"/>
    </source>
</evidence>
<evidence type="ECO:0000313" key="2">
    <source>
        <dbReference type="EMBL" id="CAF4085871.1"/>
    </source>
</evidence>
<name>A0A819TS20_9BILA</name>
<gene>
    <name evidence="2" type="ORF">KXQ929_LOCUS33653</name>
</gene>
<feature type="transmembrane region" description="Helical" evidence="1">
    <location>
        <begin position="488"/>
        <end position="508"/>
    </location>
</feature>